<name>A0A365PDK2_9ACTN</name>
<feature type="chain" id="PRO_5039391209" description="Esterase" evidence="2">
    <location>
        <begin position="23"/>
        <end position="207"/>
    </location>
</feature>
<organism evidence="3 4">
    <name type="scientific">Dietzia maris</name>
    <dbReference type="NCBI Taxonomy" id="37915"/>
    <lineage>
        <taxon>Bacteria</taxon>
        <taxon>Bacillati</taxon>
        <taxon>Actinomycetota</taxon>
        <taxon>Actinomycetes</taxon>
        <taxon>Mycobacteriales</taxon>
        <taxon>Dietziaceae</taxon>
        <taxon>Dietzia</taxon>
    </lineage>
</organism>
<dbReference type="PROSITE" id="PS51257">
    <property type="entry name" value="PROKAR_LIPOPROTEIN"/>
    <property type="match status" value="1"/>
</dbReference>
<dbReference type="EMBL" id="QNTT01000002">
    <property type="protein sequence ID" value="RBA40483.1"/>
    <property type="molecule type" value="Genomic_DNA"/>
</dbReference>
<evidence type="ECO:0008006" key="5">
    <source>
        <dbReference type="Google" id="ProtNLM"/>
    </source>
</evidence>
<evidence type="ECO:0000256" key="2">
    <source>
        <dbReference type="SAM" id="SignalP"/>
    </source>
</evidence>
<evidence type="ECO:0000313" key="3">
    <source>
        <dbReference type="EMBL" id="RBA40483.1"/>
    </source>
</evidence>
<gene>
    <name evidence="3" type="ORF">DQ226_01175</name>
</gene>
<comment type="caution">
    <text evidence="3">The sequence shown here is derived from an EMBL/GenBank/DDBJ whole genome shotgun (WGS) entry which is preliminary data.</text>
</comment>
<protein>
    <recommendedName>
        <fullName evidence="5">Esterase</fullName>
    </recommendedName>
</protein>
<sequence length="207" mass="21348">MSRRSSPAPALWLLTACVLGLAACGEQIPGGMPAEAQSQTATDQGAADQVGTGQVGTDQVGAGQTGADQTAADPGAAAPAAGADADDPIVVKIGEEEFLTNMAIYRRYDDAKETPLALGAPVAPAEALEGGKRQDFADGAIFWSPQTGAQIVRGQILATYRDNGGPAGRLGWPVSDEIAEGEVIYSDFQRGQIRLEDQAIRVVEHSG</sequence>
<accession>A0A365PDK2</accession>
<evidence type="ECO:0000256" key="1">
    <source>
        <dbReference type="SAM" id="MobiDB-lite"/>
    </source>
</evidence>
<dbReference type="Pfam" id="PF08310">
    <property type="entry name" value="LGFP"/>
    <property type="match status" value="1"/>
</dbReference>
<keyword evidence="2" id="KW-0732">Signal</keyword>
<dbReference type="AlphaFoldDB" id="A0A365PDK2"/>
<evidence type="ECO:0000313" key="4">
    <source>
        <dbReference type="Proteomes" id="UP000252187"/>
    </source>
</evidence>
<feature type="signal peptide" evidence="2">
    <location>
        <begin position="1"/>
        <end position="22"/>
    </location>
</feature>
<dbReference type="Proteomes" id="UP000252187">
    <property type="component" value="Unassembled WGS sequence"/>
</dbReference>
<feature type="region of interest" description="Disordered" evidence="1">
    <location>
        <begin position="33"/>
        <end position="83"/>
    </location>
</feature>
<feature type="compositionally biased region" description="Low complexity" evidence="1">
    <location>
        <begin position="48"/>
        <end position="83"/>
    </location>
</feature>
<proteinExistence type="predicted"/>
<dbReference type="InterPro" id="IPR013207">
    <property type="entry name" value="LGFP"/>
</dbReference>
<reference evidence="3 4" key="1">
    <citation type="submission" date="2018-06" db="EMBL/GenBank/DDBJ databases">
        <title>Whole genome sequencing of four bacterial strains from South Shetland trench revealing bio-synthetic gene clusters.</title>
        <authorList>
            <person name="Abdel-Mageed W.M."/>
            <person name="Lehri B."/>
            <person name="Jarmusch S.A."/>
            <person name="Miranda K."/>
            <person name="Goodfellow M."/>
            <person name="Jaspars M."/>
            <person name="Karlyshev A.V."/>
        </authorList>
    </citation>
    <scope>NUCLEOTIDE SEQUENCE [LARGE SCALE GENOMIC DNA]</scope>
    <source>
        <strain evidence="3 4">SST1</strain>
    </source>
</reference>